<keyword evidence="8 12" id="KW-0862">Zinc</keyword>
<reference evidence="15" key="1">
    <citation type="submission" date="2021-10" db="EMBL/GenBank/DDBJ databases">
        <title>De novo Genome Assembly of Clathrus columnatus (Basidiomycota, Fungi) Using Illumina and Nanopore Sequence Data.</title>
        <authorList>
            <person name="Ogiso-Tanaka E."/>
            <person name="Itagaki H."/>
            <person name="Hosoya T."/>
            <person name="Hosaka K."/>
        </authorList>
    </citation>
    <scope>NUCLEOTIDE SEQUENCE</scope>
    <source>
        <strain evidence="15">MO-923</strain>
    </source>
</reference>
<dbReference type="EMBL" id="BPWL01000009">
    <property type="protein sequence ID" value="GJJ14215.1"/>
    <property type="molecule type" value="Genomic_DNA"/>
</dbReference>
<proteinExistence type="inferred from homology"/>
<evidence type="ECO:0000256" key="9">
    <source>
        <dbReference type="ARBA" id="ARBA00023049"/>
    </source>
</evidence>
<evidence type="ECO:0000313" key="15">
    <source>
        <dbReference type="EMBL" id="GJJ14215.1"/>
    </source>
</evidence>
<dbReference type="Proteomes" id="UP001050691">
    <property type="component" value="Unassembled WGS sequence"/>
</dbReference>
<evidence type="ECO:0000256" key="7">
    <source>
        <dbReference type="ARBA" id="ARBA00022801"/>
    </source>
</evidence>
<comment type="similarity">
    <text evidence="2 13">Belongs to the peptidase M36 family.</text>
</comment>
<evidence type="ECO:0000256" key="4">
    <source>
        <dbReference type="ARBA" id="ARBA00022670"/>
    </source>
</evidence>
<dbReference type="GO" id="GO:0008270">
    <property type="term" value="F:zinc ion binding"/>
    <property type="evidence" value="ECO:0007669"/>
    <property type="project" value="InterPro"/>
</dbReference>
<sequence length="790" mass="87444">MRSTFKTLLVLTSIALSFAHSEQAFTRRKSLAFGPSLPHATFTTSPSPHLSFSRSFAPSDPFDVARSFLDSLLADLDSKHLTYVIRDDSYTDKRTGVTHIYVNQYVNGLEVTDGRINVNIKDGQVLSYGDSFYRGPAPLHDNVEAPSVHKQFCDTLHSKYTTHMQDYASLLQQTQIPLADTELDRHRGELDFLQDVHNTDCHFLKRDMTAYSQGSRDPAAAALMFMMAATPSMSLADDMHSRFHDYLSEVTVIPSNHLRDQAPSFAVQQVPGAVNPVKAHLAYAQVPNGDRTGLKLVWQLEVEMEDNWYSASVDASNPSNIISVVDWASDSSAAPIPPPKEPKGSTYQVFKWGINDPAEGERTIEKENFDNLASPLGWHSLPASKLPAGYPYDRSSDADLYTADTTIGNNVYAHENWEGRNSWVNNLRPKANSASEFHYDYDPAGSDRTDPMAVAKGYINATVTQLFYTTNMVHDLYYRYGFDEVSGNFQQHNFGRGGRDGDAVIANAQDGSGFNNANFMTPPDGQNGRCRMYIWNTASPYRDGDLEAGIVIHELSHGLSTRLTGGPANSNCLGWGEAGGMGEGWGDFLATTIRSTKRYSDYPMGAWAANDKGGIRYYSYSLDKDVNPSTYDILDGVRYWGVHAIGEVWAEFLWIVQYKLIEKHGYSDTLFPPKPDADGVVPEADFYRPATYNSKGVRNPLIPKHGNSLMVQLVLDGMKLQPCSPSFIQARDAIIQADENLTGGENFCLLWEGFAERGLGVGAKLINELPWGGGTHDPKNTVPAKCRSSS</sequence>
<keyword evidence="5 12" id="KW-0479">Metal-binding</keyword>
<organism evidence="15 16">
    <name type="scientific">Clathrus columnatus</name>
    <dbReference type="NCBI Taxonomy" id="1419009"/>
    <lineage>
        <taxon>Eukaryota</taxon>
        <taxon>Fungi</taxon>
        <taxon>Dikarya</taxon>
        <taxon>Basidiomycota</taxon>
        <taxon>Agaricomycotina</taxon>
        <taxon>Agaricomycetes</taxon>
        <taxon>Phallomycetidae</taxon>
        <taxon>Phallales</taxon>
        <taxon>Clathraceae</taxon>
        <taxon>Clathrus</taxon>
    </lineage>
</organism>
<dbReference type="InterPro" id="IPR027268">
    <property type="entry name" value="Peptidase_M4/M1_CTD_sf"/>
</dbReference>
<feature type="binding site" evidence="12">
    <location>
        <position position="583"/>
    </location>
    <ligand>
        <name>Zn(2+)</name>
        <dbReference type="ChEBI" id="CHEBI:29105"/>
        <note>catalytic</note>
    </ligand>
</feature>
<dbReference type="SUPFAM" id="SSF55486">
    <property type="entry name" value="Metalloproteases ('zincins'), catalytic domain"/>
    <property type="match status" value="1"/>
</dbReference>
<dbReference type="Pfam" id="PF02128">
    <property type="entry name" value="Peptidase_M36"/>
    <property type="match status" value="1"/>
</dbReference>
<keyword evidence="9 13" id="KW-0482">Metalloprotease</keyword>
<protein>
    <recommendedName>
        <fullName evidence="13">Extracellular metalloproteinase</fullName>
        <ecNumber evidence="13">3.4.24.-</ecNumber>
    </recommendedName>
    <alternativeName>
        <fullName evidence="13">Fungalysin</fullName>
    </alternativeName>
</protein>
<evidence type="ECO:0000256" key="10">
    <source>
        <dbReference type="ARBA" id="ARBA00023145"/>
    </source>
</evidence>
<dbReference type="GO" id="GO:0005615">
    <property type="term" value="C:extracellular space"/>
    <property type="evidence" value="ECO:0007669"/>
    <property type="project" value="InterPro"/>
</dbReference>
<keyword evidence="10 13" id="KW-0865">Zymogen</keyword>
<evidence type="ECO:0000256" key="12">
    <source>
        <dbReference type="PIRSR" id="PIRSR601842-2"/>
    </source>
</evidence>
<comment type="caution">
    <text evidence="15">The sequence shown here is derived from an EMBL/GenBank/DDBJ whole genome shotgun (WGS) entry which is preliminary data.</text>
</comment>
<keyword evidence="3 13" id="KW-0964">Secreted</keyword>
<dbReference type="Gene3D" id="1.10.390.10">
    <property type="entry name" value="Neutral Protease Domain 2"/>
    <property type="match status" value="1"/>
</dbReference>
<dbReference type="InterPro" id="IPR050371">
    <property type="entry name" value="Fungal_virulence_M36"/>
</dbReference>
<evidence type="ECO:0000256" key="6">
    <source>
        <dbReference type="ARBA" id="ARBA00022729"/>
    </source>
</evidence>
<keyword evidence="6 13" id="KW-0732">Signal</keyword>
<dbReference type="EC" id="3.4.24.-" evidence="13"/>
<evidence type="ECO:0000259" key="14">
    <source>
        <dbReference type="Pfam" id="PF07504"/>
    </source>
</evidence>
<feature type="domain" description="FTP" evidence="14">
    <location>
        <begin position="88"/>
        <end position="132"/>
    </location>
</feature>
<dbReference type="Pfam" id="PF07504">
    <property type="entry name" value="FTP"/>
    <property type="match status" value="1"/>
</dbReference>
<keyword evidence="7 13" id="KW-0378">Hydrolase</keyword>
<feature type="binding site" evidence="12">
    <location>
        <position position="553"/>
    </location>
    <ligand>
        <name>Zn(2+)</name>
        <dbReference type="ChEBI" id="CHEBI:29105"/>
        <note>catalytic</note>
    </ligand>
</feature>
<dbReference type="InterPro" id="IPR011096">
    <property type="entry name" value="FTP_domain"/>
</dbReference>
<feature type="chain" id="PRO_5043106392" description="Extracellular metalloproteinase" evidence="13">
    <location>
        <begin position="20"/>
        <end position="790"/>
    </location>
</feature>
<evidence type="ECO:0000256" key="11">
    <source>
        <dbReference type="PIRSR" id="PIRSR601842-1"/>
    </source>
</evidence>
<gene>
    <name evidence="15" type="ORF">Clacol_008477</name>
</gene>
<evidence type="ECO:0000256" key="1">
    <source>
        <dbReference type="ARBA" id="ARBA00004613"/>
    </source>
</evidence>
<evidence type="ECO:0000256" key="5">
    <source>
        <dbReference type="ARBA" id="ARBA00022723"/>
    </source>
</evidence>
<name>A0AAV5AQS0_9AGAM</name>
<evidence type="ECO:0000256" key="3">
    <source>
        <dbReference type="ARBA" id="ARBA00022525"/>
    </source>
</evidence>
<feature type="signal peptide" evidence="13">
    <location>
        <begin position="1"/>
        <end position="19"/>
    </location>
</feature>
<dbReference type="PANTHER" id="PTHR33478:SF1">
    <property type="entry name" value="EXTRACELLULAR METALLOPROTEINASE MEP"/>
    <property type="match status" value="1"/>
</dbReference>
<feature type="binding site" evidence="12">
    <location>
        <position position="557"/>
    </location>
    <ligand>
        <name>Zn(2+)</name>
        <dbReference type="ChEBI" id="CHEBI:29105"/>
        <note>catalytic</note>
    </ligand>
</feature>
<dbReference type="GO" id="GO:0006508">
    <property type="term" value="P:proteolysis"/>
    <property type="evidence" value="ECO:0007669"/>
    <property type="project" value="UniProtKB-KW"/>
</dbReference>
<evidence type="ECO:0000256" key="2">
    <source>
        <dbReference type="ARBA" id="ARBA00006006"/>
    </source>
</evidence>
<keyword evidence="16" id="KW-1185">Reference proteome</keyword>
<evidence type="ECO:0000256" key="8">
    <source>
        <dbReference type="ARBA" id="ARBA00022833"/>
    </source>
</evidence>
<dbReference type="Gene3D" id="3.10.170.10">
    <property type="match status" value="1"/>
</dbReference>
<evidence type="ECO:0000256" key="13">
    <source>
        <dbReference type="RuleBase" id="RU364017"/>
    </source>
</evidence>
<dbReference type="CDD" id="cd09596">
    <property type="entry name" value="M36"/>
    <property type="match status" value="1"/>
</dbReference>
<feature type="active site" evidence="11">
    <location>
        <position position="554"/>
    </location>
</feature>
<comment type="cofactor">
    <cofactor evidence="12">
        <name>Zn(2+)</name>
        <dbReference type="ChEBI" id="CHEBI:29105"/>
    </cofactor>
    <text evidence="12">Binds 1 zinc ion per subunit.</text>
</comment>
<keyword evidence="4 13" id="KW-0645">Protease</keyword>
<evidence type="ECO:0000313" key="16">
    <source>
        <dbReference type="Proteomes" id="UP001050691"/>
    </source>
</evidence>
<feature type="binding site" evidence="12">
    <location>
        <position position="330"/>
    </location>
    <ligand>
        <name>Zn(2+)</name>
        <dbReference type="ChEBI" id="CHEBI:29105"/>
        <note>catalytic</note>
    </ligand>
</feature>
<dbReference type="GO" id="GO:0004222">
    <property type="term" value="F:metalloendopeptidase activity"/>
    <property type="evidence" value="ECO:0007669"/>
    <property type="project" value="InterPro"/>
</dbReference>
<accession>A0AAV5AQS0</accession>
<dbReference type="PANTHER" id="PTHR33478">
    <property type="entry name" value="EXTRACELLULAR METALLOPROTEINASE MEP"/>
    <property type="match status" value="1"/>
</dbReference>
<dbReference type="AlphaFoldDB" id="A0AAV5AQS0"/>
<dbReference type="InterPro" id="IPR001842">
    <property type="entry name" value="Peptidase_M36"/>
</dbReference>
<comment type="subcellular location">
    <subcellularLocation>
        <location evidence="1 13">Secreted</location>
    </subcellularLocation>
</comment>